<evidence type="ECO:0000313" key="16">
    <source>
        <dbReference type="Proteomes" id="UP000234585"/>
    </source>
</evidence>
<evidence type="ECO:0000256" key="1">
    <source>
        <dbReference type="ARBA" id="ARBA00001936"/>
    </source>
</evidence>
<dbReference type="Pfam" id="PF00149">
    <property type="entry name" value="Metallophos"/>
    <property type="match status" value="1"/>
</dbReference>
<sequence>MESAQSNPASIRVALEGCGHGCLHDIYASVEKSAALKGWDGVDLLIIGGDFQAVRNSNDMACMSVPNKYKQIGDFHEYYSGKRTAPYLTIFIGGNHEASNYLFELYYGGWVAPNIYYLGSANVLRCGPLRIAGMSGIWKKYDYRKPHHERLPYNRDDLQSIYHVRELDVRKLLQIRSQVDMGLSHDWPKYVEYGGDHETLFRIKRGFREDSQTGRLGNTAAKHVLDRLRPAYWFSAHLHVKFAASIQHGQYTPAGIPSAASQAPVPSHPNPAHPFGFDGSMSSLITIDEPPNNNAAPDTTNNEGPQNTMAEVETPGGNTAEPTASKSELSEHNVSEVNTQQPAEPIEADRTASVTGNDPLPQDRSSSPQGNTGGDATTRLSAWNNFHSVAAQNEAAENARYLAEYEKNKGSAPPELQHSLTWRKVDVGSDGVGRTLAGIERDGELEPPGSKKQKVQHEQETVKNADEIDLDLDSDSDSGAPQASVPQAKSHENTSSHPATAPAMPFSAPEKPSTQTQKTETDVSEEIRSQLPASFARPQIQKLPDPVYEALPEAISNKTTQFLALDKCLPGHEFLQLVEIPTISTTDNSAPERPFRLQYDKEWLAITRVFANDLQLGDLTAHPSHDLGDGVYKSRILEAEEWVEEHVVKPGKLDVPENFTPTAPIYDPAVPITTEDLPPEYTNPQTSEFCKLVGIENKFDISEEERQARVAAGPRPEEPRYGFRGGGFNRRGRGGYGPGRGGRGGGGGGGRGGGGRGGRGRGGRRY</sequence>
<reference evidence="15 16" key="1">
    <citation type="submission" date="2017-12" db="EMBL/GenBank/DDBJ databases">
        <authorList>
            <consortium name="DOE Joint Genome Institute"/>
            <person name="Haridas S."/>
            <person name="Kjaerbolling I."/>
            <person name="Vesth T.C."/>
            <person name="Frisvad J.C."/>
            <person name="Nybo J.L."/>
            <person name="Theobald S."/>
            <person name="Kuo A."/>
            <person name="Bowyer P."/>
            <person name="Matsuda Y."/>
            <person name="Mondo S."/>
            <person name="Lyhne E.K."/>
            <person name="Kogle M.E."/>
            <person name="Clum A."/>
            <person name="Lipzen A."/>
            <person name="Salamov A."/>
            <person name="Ngan C.Y."/>
            <person name="Daum C."/>
            <person name="Chiniquy J."/>
            <person name="Barry K."/>
            <person name="LaButti K."/>
            <person name="Simmons B.A."/>
            <person name="Magnuson J.K."/>
            <person name="Mortensen U.H."/>
            <person name="Larsen T.O."/>
            <person name="Grigoriev I.V."/>
            <person name="Baker S.E."/>
            <person name="Andersen M.R."/>
            <person name="Nordberg H.P."/>
            <person name="Cantor M.N."/>
            <person name="Hua S.X."/>
        </authorList>
    </citation>
    <scope>NUCLEOTIDE SEQUENCE [LARGE SCALE GENOMIC DNA]</scope>
    <source>
        <strain evidence="15 16">CBS 102.13</strain>
    </source>
</reference>
<comment type="cofactor">
    <cofactor evidence="3">
        <name>Fe(2+)</name>
        <dbReference type="ChEBI" id="CHEBI:29033"/>
    </cofactor>
</comment>
<dbReference type="OrthoDB" id="407609at2759"/>
<protein>
    <submittedName>
        <fullName evidence="15">RNA lariat debranching enzyme</fullName>
    </submittedName>
</protein>
<keyword evidence="8" id="KW-0378">Hydrolase</keyword>
<dbReference type="GeneID" id="36520818"/>
<feature type="region of interest" description="Disordered" evidence="13">
    <location>
        <begin position="255"/>
        <end position="379"/>
    </location>
</feature>
<dbReference type="EMBL" id="KZ559160">
    <property type="protein sequence ID" value="PLB35636.1"/>
    <property type="molecule type" value="Genomic_DNA"/>
</dbReference>
<feature type="domain" description="Lariat debranching enzyme C-terminal" evidence="14">
    <location>
        <begin position="551"/>
        <end position="699"/>
    </location>
</feature>
<organism evidence="15 16">
    <name type="scientific">Aspergillus candidus</name>
    <dbReference type="NCBI Taxonomy" id="41067"/>
    <lineage>
        <taxon>Eukaryota</taxon>
        <taxon>Fungi</taxon>
        <taxon>Dikarya</taxon>
        <taxon>Ascomycota</taxon>
        <taxon>Pezizomycotina</taxon>
        <taxon>Eurotiomycetes</taxon>
        <taxon>Eurotiomycetidae</taxon>
        <taxon>Eurotiales</taxon>
        <taxon>Aspergillaceae</taxon>
        <taxon>Aspergillus</taxon>
        <taxon>Aspergillus subgen. Circumdati</taxon>
    </lineage>
</organism>
<dbReference type="AlphaFoldDB" id="A0A2I2F4Y6"/>
<proteinExistence type="inferred from homology"/>
<dbReference type="CDD" id="cd00844">
    <property type="entry name" value="MPP_Dbr1_N"/>
    <property type="match status" value="1"/>
</dbReference>
<comment type="cofactor">
    <cofactor evidence="2">
        <name>Zn(2+)</name>
        <dbReference type="ChEBI" id="CHEBI:29105"/>
    </cofactor>
</comment>
<dbReference type="InterPro" id="IPR007708">
    <property type="entry name" value="DBR1_C"/>
</dbReference>
<keyword evidence="9" id="KW-0862">Zinc</keyword>
<keyword evidence="11" id="KW-0464">Manganese</keyword>
<evidence type="ECO:0000256" key="6">
    <source>
        <dbReference type="ARBA" id="ARBA00022664"/>
    </source>
</evidence>
<dbReference type="GO" id="GO:0008419">
    <property type="term" value="F:RNA lariat debranching enzyme activity"/>
    <property type="evidence" value="ECO:0007669"/>
    <property type="project" value="UniProtKB-ARBA"/>
</dbReference>
<feature type="compositionally biased region" description="Basic and acidic residues" evidence="13">
    <location>
        <begin position="519"/>
        <end position="528"/>
    </location>
</feature>
<dbReference type="Proteomes" id="UP000234585">
    <property type="component" value="Unassembled WGS sequence"/>
</dbReference>
<evidence type="ECO:0000256" key="9">
    <source>
        <dbReference type="ARBA" id="ARBA00022833"/>
    </source>
</evidence>
<keyword evidence="7" id="KW-0479">Metal-binding</keyword>
<feature type="compositionally biased region" description="Acidic residues" evidence="13">
    <location>
        <begin position="467"/>
        <end position="476"/>
    </location>
</feature>
<evidence type="ECO:0000313" key="15">
    <source>
        <dbReference type="EMBL" id="PLB35636.1"/>
    </source>
</evidence>
<evidence type="ECO:0000256" key="7">
    <source>
        <dbReference type="ARBA" id="ARBA00022723"/>
    </source>
</evidence>
<evidence type="ECO:0000256" key="10">
    <source>
        <dbReference type="ARBA" id="ARBA00023004"/>
    </source>
</evidence>
<feature type="compositionally biased region" description="Gly residues" evidence="13">
    <location>
        <begin position="723"/>
        <end position="757"/>
    </location>
</feature>
<evidence type="ECO:0000256" key="13">
    <source>
        <dbReference type="SAM" id="MobiDB-lite"/>
    </source>
</evidence>
<dbReference type="GO" id="GO:0046872">
    <property type="term" value="F:metal ion binding"/>
    <property type="evidence" value="ECO:0007669"/>
    <property type="project" value="UniProtKB-KW"/>
</dbReference>
<dbReference type="GO" id="GO:0005634">
    <property type="term" value="C:nucleus"/>
    <property type="evidence" value="ECO:0007669"/>
    <property type="project" value="UniProtKB-SubCell"/>
</dbReference>
<keyword evidence="6" id="KW-0507">mRNA processing</keyword>
<dbReference type="SUPFAM" id="SSF56300">
    <property type="entry name" value="Metallo-dependent phosphatases"/>
    <property type="match status" value="1"/>
</dbReference>
<comment type="subcellular location">
    <subcellularLocation>
        <location evidence="4">Nucleus</location>
    </subcellularLocation>
</comment>
<feature type="compositionally biased region" description="Basic and acidic residues" evidence="13">
    <location>
        <begin position="455"/>
        <end position="466"/>
    </location>
</feature>
<keyword evidence="12" id="KW-0539">Nucleus</keyword>
<accession>A0A2I2F4Y6</accession>
<dbReference type="STRING" id="41067.A0A2I2F4Y6"/>
<dbReference type="Pfam" id="PF05011">
    <property type="entry name" value="DBR1"/>
    <property type="match status" value="1"/>
</dbReference>
<evidence type="ECO:0000256" key="3">
    <source>
        <dbReference type="ARBA" id="ARBA00001954"/>
    </source>
</evidence>
<dbReference type="RefSeq" id="XP_024669648.1">
    <property type="nucleotide sequence ID" value="XM_024813658.1"/>
</dbReference>
<dbReference type="InterPro" id="IPR004843">
    <property type="entry name" value="Calcineurin-like_PHP"/>
</dbReference>
<dbReference type="SMART" id="SM01124">
    <property type="entry name" value="DBR1"/>
    <property type="match status" value="1"/>
</dbReference>
<name>A0A2I2F4Y6_ASPCN</name>
<evidence type="ECO:0000256" key="8">
    <source>
        <dbReference type="ARBA" id="ARBA00022801"/>
    </source>
</evidence>
<feature type="region of interest" description="Disordered" evidence="13">
    <location>
        <begin position="705"/>
        <end position="766"/>
    </location>
</feature>
<feature type="compositionally biased region" description="Polar residues" evidence="13">
    <location>
        <begin position="363"/>
        <end position="379"/>
    </location>
</feature>
<keyword evidence="16" id="KW-1185">Reference proteome</keyword>
<comment type="similarity">
    <text evidence="5">Belongs to the lariat debranching enzyme family.</text>
</comment>
<dbReference type="InterPro" id="IPR041816">
    <property type="entry name" value="Dbr1_N"/>
</dbReference>
<gene>
    <name evidence="15" type="ORF">BDW47DRAFT_110171</name>
</gene>
<evidence type="ECO:0000256" key="11">
    <source>
        <dbReference type="ARBA" id="ARBA00023211"/>
    </source>
</evidence>
<feature type="region of interest" description="Disordered" evidence="13">
    <location>
        <begin position="438"/>
        <end position="538"/>
    </location>
</feature>
<feature type="compositionally biased region" description="Polar residues" evidence="13">
    <location>
        <begin position="316"/>
        <end position="327"/>
    </location>
</feature>
<evidence type="ECO:0000256" key="12">
    <source>
        <dbReference type="ARBA" id="ARBA00023242"/>
    </source>
</evidence>
<dbReference type="PANTHER" id="PTHR12849">
    <property type="entry name" value="RNA LARIAT DEBRANCHING ENZYME"/>
    <property type="match status" value="1"/>
</dbReference>
<dbReference type="InterPro" id="IPR029052">
    <property type="entry name" value="Metallo-depent_PP-like"/>
</dbReference>
<feature type="compositionally biased region" description="Polar residues" evidence="13">
    <location>
        <begin position="479"/>
        <end position="488"/>
    </location>
</feature>
<feature type="compositionally biased region" description="Low complexity" evidence="13">
    <location>
        <begin position="288"/>
        <end position="303"/>
    </location>
</feature>
<evidence type="ECO:0000256" key="4">
    <source>
        <dbReference type="ARBA" id="ARBA00004123"/>
    </source>
</evidence>
<comment type="cofactor">
    <cofactor evidence="1">
        <name>Mn(2+)</name>
        <dbReference type="ChEBI" id="CHEBI:29035"/>
    </cofactor>
</comment>
<dbReference type="PANTHER" id="PTHR12849:SF0">
    <property type="entry name" value="LARIAT DEBRANCHING ENZYME"/>
    <property type="match status" value="1"/>
</dbReference>
<evidence type="ECO:0000259" key="14">
    <source>
        <dbReference type="SMART" id="SM01124"/>
    </source>
</evidence>
<evidence type="ECO:0000256" key="2">
    <source>
        <dbReference type="ARBA" id="ARBA00001947"/>
    </source>
</evidence>
<keyword evidence="10" id="KW-0408">Iron</keyword>
<dbReference type="GO" id="GO:0000398">
    <property type="term" value="P:mRNA splicing, via spliceosome"/>
    <property type="evidence" value="ECO:0007669"/>
    <property type="project" value="TreeGrafter"/>
</dbReference>
<evidence type="ECO:0000256" key="5">
    <source>
        <dbReference type="ARBA" id="ARBA00006045"/>
    </source>
</evidence>